<proteinExistence type="predicted"/>
<name>A0A0B6YZQ2_9EUPU</name>
<accession>A0A0B6YZQ2</accession>
<feature type="non-terminal residue" evidence="1">
    <location>
        <position position="1"/>
    </location>
</feature>
<organism evidence="1">
    <name type="scientific">Arion vulgaris</name>
    <dbReference type="NCBI Taxonomy" id="1028688"/>
    <lineage>
        <taxon>Eukaryota</taxon>
        <taxon>Metazoa</taxon>
        <taxon>Spiralia</taxon>
        <taxon>Lophotrochozoa</taxon>
        <taxon>Mollusca</taxon>
        <taxon>Gastropoda</taxon>
        <taxon>Heterobranchia</taxon>
        <taxon>Euthyneura</taxon>
        <taxon>Panpulmonata</taxon>
        <taxon>Eupulmonata</taxon>
        <taxon>Stylommatophora</taxon>
        <taxon>Helicina</taxon>
        <taxon>Arionoidea</taxon>
        <taxon>Arionidae</taxon>
        <taxon>Arion</taxon>
    </lineage>
</organism>
<dbReference type="EMBL" id="HACG01014316">
    <property type="protein sequence ID" value="CEK61181.1"/>
    <property type="molecule type" value="Transcribed_RNA"/>
</dbReference>
<reference evidence="1" key="1">
    <citation type="submission" date="2014-12" db="EMBL/GenBank/DDBJ databases">
        <title>Insight into the proteome of Arion vulgaris.</title>
        <authorList>
            <person name="Aradska J."/>
            <person name="Bulat T."/>
            <person name="Smidak R."/>
            <person name="Sarate P."/>
            <person name="Gangsoo J."/>
            <person name="Sialana F."/>
            <person name="Bilban M."/>
            <person name="Lubec G."/>
        </authorList>
    </citation>
    <scope>NUCLEOTIDE SEQUENCE</scope>
    <source>
        <tissue evidence="1">Skin</tissue>
    </source>
</reference>
<feature type="non-terminal residue" evidence="1">
    <location>
        <position position="70"/>
    </location>
</feature>
<evidence type="ECO:0000313" key="1">
    <source>
        <dbReference type="EMBL" id="CEK61181.1"/>
    </source>
</evidence>
<dbReference type="AlphaFoldDB" id="A0A0B6YZQ2"/>
<gene>
    <name evidence="1" type="primary">ORF41544</name>
</gene>
<protein>
    <submittedName>
        <fullName evidence="1">Uncharacterized protein</fullName>
    </submittedName>
</protein>
<sequence>GEVIEARRFSDMMESLMEAAFVQLKSQISISSDYTEAETSEDLDSTLKNYTKSLQQEVTVSDTENSPDAI</sequence>